<organism evidence="1 2">
    <name type="scientific">Candidatus Methylacidiphilum infernorum</name>
    <dbReference type="NCBI Taxonomy" id="511746"/>
    <lineage>
        <taxon>Bacteria</taxon>
        <taxon>Pseudomonadati</taxon>
        <taxon>Verrucomicrobiota</taxon>
        <taxon>Methylacidiphilae</taxon>
        <taxon>Methylacidiphilales</taxon>
        <taxon>Methylacidiphilaceae</taxon>
        <taxon>Methylacidiphilum (ex Ratnadevi et al. 2023)</taxon>
    </lineage>
</organism>
<dbReference type="SUPFAM" id="SSF53474">
    <property type="entry name" value="alpha/beta-Hydrolases"/>
    <property type="match status" value="1"/>
</dbReference>
<evidence type="ECO:0000313" key="2">
    <source>
        <dbReference type="Proteomes" id="UP000663088"/>
    </source>
</evidence>
<dbReference type="EMBL" id="CP065956">
    <property type="protein sequence ID" value="QSR86454.1"/>
    <property type="molecule type" value="Genomic_DNA"/>
</dbReference>
<evidence type="ECO:0008006" key="3">
    <source>
        <dbReference type="Google" id="ProtNLM"/>
    </source>
</evidence>
<dbReference type="Proteomes" id="UP000663088">
    <property type="component" value="Chromosome"/>
</dbReference>
<reference evidence="1 2" key="1">
    <citation type="submission" date="2020-12" db="EMBL/GenBank/DDBJ databases">
        <authorList>
            <person name="Awala S.I."/>
            <person name="Gwak J.-H."/>
            <person name="Kim S.-J."/>
            <person name="Rhee S.-K."/>
        </authorList>
    </citation>
    <scope>NUCLEOTIDE SEQUENCE [LARGE SCALE GENOMIC DNA]</scope>
    <source>
        <strain evidence="1 2">IT5</strain>
    </source>
</reference>
<evidence type="ECO:0000313" key="1">
    <source>
        <dbReference type="EMBL" id="QSR86454.1"/>
    </source>
</evidence>
<sequence length="55" mass="6505">MTKKESDQVVDEALRKKGQPVEYLLFADQGHDFLNPENRIRFFEAVDSFFQPLFI</sequence>
<dbReference type="Gene3D" id="3.40.50.1820">
    <property type="entry name" value="alpha/beta hydrolase"/>
    <property type="match status" value="1"/>
</dbReference>
<dbReference type="InterPro" id="IPR029058">
    <property type="entry name" value="AB_hydrolase_fold"/>
</dbReference>
<protein>
    <recommendedName>
        <fullName evidence="3">Peptidase S9 prolyl oligopeptidase catalytic domain-containing protein</fullName>
    </recommendedName>
</protein>
<accession>A0ABX7PV21</accession>
<gene>
    <name evidence="1" type="ORF">EM20IM_08135</name>
</gene>
<dbReference type="RefSeq" id="WP_206845868.1">
    <property type="nucleotide sequence ID" value="NZ_CP065956.1"/>
</dbReference>
<proteinExistence type="predicted"/>
<keyword evidence="2" id="KW-1185">Reference proteome</keyword>
<name>A0ABX7PV21_9BACT</name>